<dbReference type="InterPro" id="IPR036291">
    <property type="entry name" value="NAD(P)-bd_dom_sf"/>
</dbReference>
<reference evidence="2 3" key="1">
    <citation type="journal article" date="2019" name="Front. Microbiol.">
        <title>Genomic Features for Desiccation Tolerance and Sugar Biosynthesis in the Extremophile Gloeocapsopsis sp. UTEX B3054.</title>
        <authorList>
            <person name="Urrejola C."/>
            <person name="Alcorta J."/>
            <person name="Salas L."/>
            <person name="Vasquez M."/>
            <person name="Polz M.F."/>
            <person name="Vicuna R."/>
            <person name="Diez B."/>
        </authorList>
    </citation>
    <scope>NUCLEOTIDE SEQUENCE [LARGE SCALE GENOMIC DNA]</scope>
    <source>
        <strain evidence="2 3">1H9</strain>
    </source>
</reference>
<accession>A0A6N8FRE6</accession>
<evidence type="ECO:0000313" key="2">
    <source>
        <dbReference type="EMBL" id="MUL35459.1"/>
    </source>
</evidence>
<dbReference type="RefSeq" id="WP_105218112.1">
    <property type="nucleotide sequence ID" value="NZ_CAWNSU010000075.1"/>
</dbReference>
<dbReference type="EMBL" id="NAPY01000003">
    <property type="protein sequence ID" value="MUL35459.1"/>
    <property type="molecule type" value="Genomic_DNA"/>
</dbReference>
<dbReference type="Gene3D" id="3.90.25.10">
    <property type="entry name" value="UDP-galactose 4-epimerase, domain 1"/>
    <property type="match status" value="1"/>
</dbReference>
<proteinExistence type="predicted"/>
<evidence type="ECO:0000259" key="1">
    <source>
        <dbReference type="Pfam" id="PF05368"/>
    </source>
</evidence>
<comment type="caution">
    <text evidence="2">The sequence shown here is derived from an EMBL/GenBank/DDBJ whole genome shotgun (WGS) entry which is preliminary data.</text>
</comment>
<dbReference type="PANTHER" id="PTHR43162">
    <property type="match status" value="1"/>
</dbReference>
<organism evidence="2 3">
    <name type="scientific">Gloeocapsopsis dulcis AAB1 = 1H9</name>
    <dbReference type="NCBI Taxonomy" id="1433147"/>
    <lineage>
        <taxon>Bacteria</taxon>
        <taxon>Bacillati</taxon>
        <taxon>Cyanobacteriota</taxon>
        <taxon>Cyanophyceae</taxon>
        <taxon>Oscillatoriophycideae</taxon>
        <taxon>Chroococcales</taxon>
        <taxon>Chroococcaceae</taxon>
        <taxon>Gloeocapsopsis</taxon>
        <taxon>Gloeocapsopsis dulcis</taxon>
    </lineage>
</organism>
<dbReference type="InterPro" id="IPR051604">
    <property type="entry name" value="Ergot_Alk_Oxidoreductase"/>
</dbReference>
<evidence type="ECO:0000313" key="3">
    <source>
        <dbReference type="Proteomes" id="UP000441797"/>
    </source>
</evidence>
<dbReference type="Gene3D" id="3.40.50.720">
    <property type="entry name" value="NAD(P)-binding Rossmann-like Domain"/>
    <property type="match status" value="1"/>
</dbReference>
<sequence length="298" mass="32447">MTIVITGATGNTGGWIARHLIEAGVNVTVLVRNPKKLNQEIYQNACVLQGSLDDTEFVVQATKRAEALYWVVPSKVDAVNLRAWQRQVGNAAATAVRSNAIPYVVNLSSNGAHLPSGMGPISGLYEVEQMLNAVTQNVVHLRPGFFMENYLMQIDAIRTANSVFLPFAGDRRLAMIATQDIAEVAAKLLLHHDWSGQSVLGLHGPTDLSFDQAATILSQGLKRSIMHVQITLNQLRDGLLQMGASSNVAADYVEMWQGLSHPEYAPAEPRTAETSTPTSFSQFVQEKMLPLLKKSAVV</sequence>
<keyword evidence="3" id="KW-1185">Reference proteome</keyword>
<dbReference type="Proteomes" id="UP000441797">
    <property type="component" value="Unassembled WGS sequence"/>
</dbReference>
<dbReference type="AlphaFoldDB" id="A0A6N8FRE6"/>
<dbReference type="OrthoDB" id="7352262at2"/>
<name>A0A6N8FRE6_9CHRO</name>
<dbReference type="InterPro" id="IPR008030">
    <property type="entry name" value="NmrA-like"/>
</dbReference>
<feature type="domain" description="NmrA-like" evidence="1">
    <location>
        <begin position="2"/>
        <end position="244"/>
    </location>
</feature>
<protein>
    <recommendedName>
        <fullName evidence="1">NmrA-like domain-containing protein</fullName>
    </recommendedName>
</protein>
<dbReference type="Pfam" id="PF05368">
    <property type="entry name" value="NmrA"/>
    <property type="match status" value="1"/>
</dbReference>
<dbReference type="SUPFAM" id="SSF51735">
    <property type="entry name" value="NAD(P)-binding Rossmann-fold domains"/>
    <property type="match status" value="1"/>
</dbReference>
<dbReference type="PANTHER" id="PTHR43162:SF1">
    <property type="entry name" value="PRESTALK A DIFFERENTIATION PROTEIN A"/>
    <property type="match status" value="1"/>
</dbReference>
<gene>
    <name evidence="2" type="ORF">BWI75_03565</name>
</gene>